<reference evidence="2" key="1">
    <citation type="journal article" date="2019" name="Int. J. Syst. Evol. Microbiol.">
        <title>The Global Catalogue of Microorganisms (GCM) 10K type strain sequencing project: providing services to taxonomists for standard genome sequencing and annotation.</title>
        <authorList>
            <consortium name="The Broad Institute Genomics Platform"/>
            <consortium name="The Broad Institute Genome Sequencing Center for Infectious Disease"/>
            <person name="Wu L."/>
            <person name="Ma J."/>
        </authorList>
    </citation>
    <scope>NUCLEOTIDE SEQUENCE [LARGE SCALE GENOMIC DNA]</scope>
    <source>
        <strain evidence="2">CGMCC 1.5362</strain>
    </source>
</reference>
<comment type="caution">
    <text evidence="1">The sequence shown here is derived from an EMBL/GenBank/DDBJ whole genome shotgun (WGS) entry which is preliminary data.</text>
</comment>
<dbReference type="RefSeq" id="WP_022921444.1">
    <property type="nucleotide sequence ID" value="NZ_BMLB01000003.1"/>
</dbReference>
<name>A0ABQ2F7L6_9MICO</name>
<proteinExistence type="predicted"/>
<sequence>MNTRVRTRLLAVVGAGTVAGLLAGTGIAYAGHGPAPQAGAHPTVVCGSVQPGEQAEGRGFGPTHHVAL</sequence>
<dbReference type="Proteomes" id="UP000662111">
    <property type="component" value="Unassembled WGS sequence"/>
</dbReference>
<keyword evidence="2" id="KW-1185">Reference proteome</keyword>
<dbReference type="EMBL" id="BMLB01000003">
    <property type="protein sequence ID" value="GGK69144.1"/>
    <property type="molecule type" value="Genomic_DNA"/>
</dbReference>
<gene>
    <name evidence="1" type="ORF">GCM10011509_16950</name>
</gene>
<accession>A0ABQ2F7L6</accession>
<protein>
    <submittedName>
        <fullName evidence="1">Uncharacterized protein</fullName>
    </submittedName>
</protein>
<evidence type="ECO:0000313" key="2">
    <source>
        <dbReference type="Proteomes" id="UP000662111"/>
    </source>
</evidence>
<organism evidence="1 2">
    <name type="scientific">Ornithinimicrobium pekingense</name>
    <dbReference type="NCBI Taxonomy" id="384677"/>
    <lineage>
        <taxon>Bacteria</taxon>
        <taxon>Bacillati</taxon>
        <taxon>Actinomycetota</taxon>
        <taxon>Actinomycetes</taxon>
        <taxon>Micrococcales</taxon>
        <taxon>Ornithinimicrobiaceae</taxon>
        <taxon>Ornithinimicrobium</taxon>
    </lineage>
</organism>
<evidence type="ECO:0000313" key="1">
    <source>
        <dbReference type="EMBL" id="GGK69144.1"/>
    </source>
</evidence>